<dbReference type="Pfam" id="PF00400">
    <property type="entry name" value="WD40"/>
    <property type="match status" value="1"/>
</dbReference>
<dbReference type="PANTHER" id="PTHR19871:SF43">
    <property type="entry name" value="SI:CH211-212K18.6"/>
    <property type="match status" value="1"/>
</dbReference>
<evidence type="ECO:0000256" key="2">
    <source>
        <dbReference type="ARBA" id="ARBA00022737"/>
    </source>
</evidence>
<keyword evidence="2" id="KW-0677">Repeat</keyword>
<keyword evidence="1 3" id="KW-0853">WD repeat</keyword>
<dbReference type="Gene3D" id="2.130.10.10">
    <property type="entry name" value="YVTN repeat-like/Quinoprotein amine dehydrogenase"/>
    <property type="match status" value="2"/>
</dbReference>
<organism evidence="6 7">
    <name type="scientific">Phrynosoma platyrhinos</name>
    <name type="common">Desert horned lizard</name>
    <dbReference type="NCBI Taxonomy" id="52577"/>
    <lineage>
        <taxon>Eukaryota</taxon>
        <taxon>Metazoa</taxon>
        <taxon>Chordata</taxon>
        <taxon>Craniata</taxon>
        <taxon>Vertebrata</taxon>
        <taxon>Euteleostomi</taxon>
        <taxon>Lepidosauria</taxon>
        <taxon>Squamata</taxon>
        <taxon>Bifurcata</taxon>
        <taxon>Unidentata</taxon>
        <taxon>Episquamata</taxon>
        <taxon>Toxicofera</taxon>
        <taxon>Iguania</taxon>
        <taxon>Phrynosomatidae</taxon>
        <taxon>Phrynosomatinae</taxon>
        <taxon>Phrynosoma</taxon>
    </lineage>
</organism>
<dbReference type="PANTHER" id="PTHR19871">
    <property type="entry name" value="BETA TRANSDUCIN-RELATED PROTEIN"/>
    <property type="match status" value="1"/>
</dbReference>
<dbReference type="SUPFAM" id="SSF50969">
    <property type="entry name" value="YVTN repeat-like/Quinoprotein amine dehydrogenase"/>
    <property type="match status" value="1"/>
</dbReference>
<dbReference type="Proteomes" id="UP000826234">
    <property type="component" value="Unassembled WGS sequence"/>
</dbReference>
<evidence type="ECO:0000313" key="7">
    <source>
        <dbReference type="Proteomes" id="UP000826234"/>
    </source>
</evidence>
<evidence type="ECO:0000256" key="4">
    <source>
        <dbReference type="SAM" id="MobiDB-lite"/>
    </source>
</evidence>
<dbReference type="InterPro" id="IPR001680">
    <property type="entry name" value="WD40_rpt"/>
</dbReference>
<dbReference type="SMART" id="SM00320">
    <property type="entry name" value="WD40"/>
    <property type="match status" value="3"/>
</dbReference>
<gene>
    <name evidence="6" type="ORF">JD844_027012</name>
</gene>
<dbReference type="InterPro" id="IPR011044">
    <property type="entry name" value="Quino_amine_DH_bsu"/>
</dbReference>
<dbReference type="EMBL" id="JAIPUX010005290">
    <property type="protein sequence ID" value="KAH0616128.1"/>
    <property type="molecule type" value="Genomic_DNA"/>
</dbReference>
<dbReference type="SUPFAM" id="SSF50978">
    <property type="entry name" value="WD40 repeat-like"/>
    <property type="match status" value="1"/>
</dbReference>
<feature type="repeat" description="WD" evidence="3">
    <location>
        <begin position="1186"/>
        <end position="1227"/>
    </location>
</feature>
<dbReference type="InterPro" id="IPR036322">
    <property type="entry name" value="WD40_repeat_dom_sf"/>
</dbReference>
<feature type="domain" description="NWD1/2-like winged helix-turn-helix" evidence="5">
    <location>
        <begin position="895"/>
        <end position="996"/>
    </location>
</feature>
<dbReference type="InterPro" id="IPR019775">
    <property type="entry name" value="WD40_repeat_CS"/>
</dbReference>
<dbReference type="InterPro" id="IPR015943">
    <property type="entry name" value="WD40/YVTN_repeat-like_dom_sf"/>
</dbReference>
<accession>A0ABQ7SFN5</accession>
<sequence length="1860" mass="212635">MWTPYTKGKLPQKPLFTGHKETSSSELPPVQKRSLGKKITKQKCHWHVPYMKIDEETDRHVRMHLKHYMYFRVAKRFTHGSEDKSQLCLKNPETFIIKSEAKTTDEVKYLHSLFSVCSDESLGRDEPSKWTERKPISRQNKAEIERLTYTKKWLLQTQTNGEIPHSEETTDEKKINRRITDLSGSMLLCSLGLSDVNVSKDKEADRAVQNGASSLTVPYLKTQMEEIKSFSALSLKKRGTTNDTRCYQGNLPDGDTNKAVIRGQINLPCLSRKKIFSIYICGDYQDSEVERNALMEKSFPWLYNYCKERGYDFRMMDLRWGIKDGITNNHSMALLHMKTLRKCQQLGFQTFFVFIGQKHDDPSLPSIITKEIFEAIRAAVEHMKLSTKKSKHNLPRGLKEETGGAKQNEMQYDASQDVPDSGVLTDEQEVETNSKEEYEVMHSKGQNFPNAPLLTQKTVAEYARELQLLNKWYRMDENCIPAVYKLQPICTVYRDIFSKDPTRRQQAKNKWLVSFQKLHKIFQEYAPVALGQEAATNLLKTVLQQEVDQGFQVQGSREDHCHCFKRNISELQNNLSNPQAAKHIDIHPLQPEINKTMHEAHQNFVNSIHLRLRHTNIYNRNINWGSDGISPTHNRSHAYYLDCLCSDFQKIVVNHFNRTICSMDVPERLHKRRKQAFKTHNEEEILEHVQHGQALNLRVVIRFIGVTGESRNIRLLLLSLCSQIADIYNVSFNLSEDFEGLVEEFHSLLEFATQDKPLLIGLDGLDELSEEYDANLSWIPAELPKNVYFIASTCTTGSASSCLKKLEKITVKENILQIPSLTFEEINEIINSWLEKDHRRLSKDQHDHLMEACVICPLPLYIHCAYKESCLWTSFSPEADVYLPSTINEMYSWILTRMEKSHGEQIVERMAAYVTLSRNGITQEELLDLMSKDDAVIQEVAKFQKASISAFPLVLWLKLLDDLGEHVREQRTDNTYVFTWAHTSLKHVCIERYLKARDSQVLLHATFANYYLSRTSHELKKLYTSQPLAWVLEKEAKIHYFFNIRKLFGTPYHLIKSNNNIVLIKECLFNYEFLLHKSCASSVVSIEEDLRAAISADRTIPDLTLLSEVLRLSKNVLLQDPHQMASQFIGRLHQIVAADKPVAPGDPKKYLYLPTLLSQCEKSSIPVLVPSTSCLIAPDGLPCDFLKGHLDRITAIGQTQKEHIIATVSGDGTLKLWDLSAGKAIFTLHGVGENVRAIAVCLENRLVAVSDKTTIKIWDLSLEKVIYAAGEFVDTPILTSAMNGQLLLIFYNGNHMVQVFDLARSCQLLHEVHLSTEEVPIHKNHSILVSKNSVRDYVLCAYRCPFMKQREIVHIELYHVHNFSYAHSLKGCCNDYTHTFAVNHLGSHLVAFSPIPNTNTTEIVSWNLESEDHKHLARFPSIPAGGVCTDLRYCLAFCDGDNYLRSWNLASKINDQTLTVTASKAKQTNGIQNIVTTKKYSRYAVCRNTNPRVITVWNIVKSKCKHNAVRVERGLVENTDVVLVRDMKLYVLTDKGITTFGDPPRPIFQDRIRPQYKDNFALKATQPNHSLPKENMKINKGVLSKETTALVLPWEKRNETRTAQKRRQEKAARLEMEMLQQLAKEKSNAIDQYLLSGDEKVAVCSYYAHHLSVFSLETMSHIHTLESRESMLFLHNAALTYDGHYLVVCNYNEEEKISYVTLWNLATGKVRKRLKKEPNVCCTAITDDGSRIIFGVMLENKIKLWDPFKHRHKLIQGYEGLHLSVNSKLHMLDDSKAVLLAGEVSLWDLESGTVISIFTPDSKISCMTVAFDRKAILLGLTDSPTLITLKMLSLNTATSLTGTDLFGEESSSSEEESEIA</sequence>
<comment type="caution">
    <text evidence="6">The sequence shown here is derived from an EMBL/GenBank/DDBJ whole genome shotgun (WGS) entry which is preliminary data.</text>
</comment>
<feature type="region of interest" description="Disordered" evidence="4">
    <location>
        <begin position="389"/>
        <end position="433"/>
    </location>
</feature>
<evidence type="ECO:0000256" key="3">
    <source>
        <dbReference type="PROSITE-ProRule" id="PRU00221"/>
    </source>
</evidence>
<reference evidence="6 7" key="1">
    <citation type="journal article" date="2022" name="Gigascience">
        <title>A chromosome-level genome assembly and annotation of the desert horned lizard, Phrynosoma platyrhinos, provides insight into chromosomal rearrangements among reptiles.</title>
        <authorList>
            <person name="Koochekian N."/>
            <person name="Ascanio A."/>
            <person name="Farleigh K."/>
            <person name="Card D.C."/>
            <person name="Schield D.R."/>
            <person name="Castoe T.A."/>
            <person name="Jezkova T."/>
        </authorList>
    </citation>
    <scope>NUCLEOTIDE SEQUENCE [LARGE SCALE GENOMIC DNA]</scope>
    <source>
        <strain evidence="6">NK-2021</strain>
    </source>
</reference>
<dbReference type="PROSITE" id="PS50082">
    <property type="entry name" value="WD_REPEATS_2"/>
    <property type="match status" value="1"/>
</dbReference>
<dbReference type="InterPro" id="IPR057588">
    <property type="entry name" value="NWD1/2-like_WH"/>
</dbReference>
<evidence type="ECO:0000313" key="6">
    <source>
        <dbReference type="EMBL" id="KAH0616128.1"/>
    </source>
</evidence>
<proteinExistence type="predicted"/>
<dbReference type="Pfam" id="PF25469">
    <property type="entry name" value="WHD_NWD1"/>
    <property type="match status" value="1"/>
</dbReference>
<keyword evidence="7" id="KW-1185">Reference proteome</keyword>
<feature type="region of interest" description="Disordered" evidence="4">
    <location>
        <begin position="1"/>
        <end position="31"/>
    </location>
</feature>
<dbReference type="PROSITE" id="PS00678">
    <property type="entry name" value="WD_REPEATS_1"/>
    <property type="match status" value="1"/>
</dbReference>
<dbReference type="SUPFAM" id="SSF69304">
    <property type="entry name" value="Tricorn protease N-terminal domain"/>
    <property type="match status" value="1"/>
</dbReference>
<name>A0ABQ7SFN5_PHRPL</name>
<evidence type="ECO:0000256" key="1">
    <source>
        <dbReference type="ARBA" id="ARBA00022574"/>
    </source>
</evidence>
<protein>
    <recommendedName>
        <fullName evidence="5">NWD1/2-like winged helix-turn-helix domain-containing protein</fullName>
    </recommendedName>
</protein>
<dbReference type="InterPro" id="IPR052752">
    <property type="entry name" value="NACHT-WD_repeat"/>
</dbReference>
<dbReference type="PROSITE" id="PS50294">
    <property type="entry name" value="WD_REPEATS_REGION"/>
    <property type="match status" value="1"/>
</dbReference>
<evidence type="ECO:0000259" key="5">
    <source>
        <dbReference type="Pfam" id="PF25469"/>
    </source>
</evidence>